<organism evidence="2 3">
    <name type="scientific">Teichococcus aerophilus</name>
    <dbReference type="NCBI Taxonomy" id="1224513"/>
    <lineage>
        <taxon>Bacteria</taxon>
        <taxon>Pseudomonadati</taxon>
        <taxon>Pseudomonadota</taxon>
        <taxon>Alphaproteobacteria</taxon>
        <taxon>Acetobacterales</taxon>
        <taxon>Roseomonadaceae</taxon>
        <taxon>Roseomonas</taxon>
    </lineage>
</organism>
<reference evidence="2 3" key="1">
    <citation type="journal article" date="2013" name="Int. J. Syst. Evol. Microbiol.">
        <title>Roseomonas aerophila sp. nov., isolated from air.</title>
        <authorList>
            <person name="Kim S.J."/>
            <person name="Weon H.Y."/>
            <person name="Ahn J.H."/>
            <person name="Hong S.B."/>
            <person name="Seok S.J."/>
            <person name="Whang K.S."/>
            <person name="Kwon S.W."/>
        </authorList>
    </citation>
    <scope>NUCLEOTIDE SEQUENCE [LARGE SCALE GENOMIC DNA]</scope>
    <source>
        <strain evidence="2 3">NBRC 108923</strain>
    </source>
</reference>
<dbReference type="EMBL" id="JACTVA010000041">
    <property type="protein sequence ID" value="MBC9208913.1"/>
    <property type="molecule type" value="Genomic_DNA"/>
</dbReference>
<dbReference type="Pfam" id="PF01381">
    <property type="entry name" value="HTH_3"/>
    <property type="match status" value="1"/>
</dbReference>
<dbReference type="PROSITE" id="PS50943">
    <property type="entry name" value="HTH_CROC1"/>
    <property type="match status" value="1"/>
</dbReference>
<evidence type="ECO:0000313" key="3">
    <source>
        <dbReference type="Proteomes" id="UP000626026"/>
    </source>
</evidence>
<evidence type="ECO:0000313" key="2">
    <source>
        <dbReference type="EMBL" id="MBC9208913.1"/>
    </source>
</evidence>
<proteinExistence type="predicted"/>
<dbReference type="InterPro" id="IPR010982">
    <property type="entry name" value="Lambda_DNA-bd_dom_sf"/>
</dbReference>
<gene>
    <name evidence="2" type="ORF">IBL26_18850</name>
</gene>
<keyword evidence="3" id="KW-1185">Reference proteome</keyword>
<sequence length="105" mass="11581">MQNNLKLWRKAKGHTLRALAEHTGNKISTLSSWENGVRAMDLDDLRKLADFYEVHPAALLMTPSEAASKIPVMQQAASIAQSMPEDVAASWLTMGRFATPGTKEE</sequence>
<dbReference type="Gene3D" id="1.10.260.40">
    <property type="entry name" value="lambda repressor-like DNA-binding domains"/>
    <property type="match status" value="1"/>
</dbReference>
<name>A0ABR7RRC9_9PROT</name>
<dbReference type="SUPFAM" id="SSF47413">
    <property type="entry name" value="lambda repressor-like DNA-binding domains"/>
    <property type="match status" value="1"/>
</dbReference>
<protein>
    <submittedName>
        <fullName evidence="2">Helix-turn-helix transcriptional regulator</fullName>
    </submittedName>
</protein>
<comment type="caution">
    <text evidence="2">The sequence shown here is derived from an EMBL/GenBank/DDBJ whole genome shotgun (WGS) entry which is preliminary data.</text>
</comment>
<feature type="domain" description="HTH cro/C1-type" evidence="1">
    <location>
        <begin position="5"/>
        <end position="59"/>
    </location>
</feature>
<evidence type="ECO:0000259" key="1">
    <source>
        <dbReference type="PROSITE" id="PS50943"/>
    </source>
</evidence>
<dbReference type="Proteomes" id="UP000626026">
    <property type="component" value="Unassembled WGS sequence"/>
</dbReference>
<dbReference type="CDD" id="cd00093">
    <property type="entry name" value="HTH_XRE"/>
    <property type="match status" value="1"/>
</dbReference>
<dbReference type="InterPro" id="IPR001387">
    <property type="entry name" value="Cro/C1-type_HTH"/>
</dbReference>
<accession>A0ABR7RRC9</accession>
<dbReference type="SMART" id="SM00530">
    <property type="entry name" value="HTH_XRE"/>
    <property type="match status" value="1"/>
</dbReference>